<dbReference type="GO" id="GO:0004672">
    <property type="term" value="F:protein kinase activity"/>
    <property type="evidence" value="ECO:0007669"/>
    <property type="project" value="UniProtKB-ARBA"/>
</dbReference>
<keyword evidence="1 3" id="KW-0597">Phosphoprotein</keyword>
<comment type="caution">
    <text evidence="5">The sequence shown here is derived from an EMBL/GenBank/DDBJ whole genome shotgun (WGS) entry which is preliminary data.</text>
</comment>
<dbReference type="PANTHER" id="PTHR44591">
    <property type="entry name" value="STRESS RESPONSE REGULATOR PROTEIN 1"/>
    <property type="match status" value="1"/>
</dbReference>
<accession>A0A317F8N0</accession>
<evidence type="ECO:0000313" key="5">
    <source>
        <dbReference type="EMBL" id="PWS35480.1"/>
    </source>
</evidence>
<dbReference type="GO" id="GO:0000160">
    <property type="term" value="P:phosphorelay signal transduction system"/>
    <property type="evidence" value="ECO:0007669"/>
    <property type="project" value="UniProtKB-KW"/>
</dbReference>
<dbReference type="AlphaFoldDB" id="A0A317F8N0"/>
<dbReference type="PANTHER" id="PTHR44591:SF23">
    <property type="entry name" value="CHEY SUBFAMILY"/>
    <property type="match status" value="1"/>
</dbReference>
<evidence type="ECO:0000256" key="3">
    <source>
        <dbReference type="PROSITE-ProRule" id="PRU00169"/>
    </source>
</evidence>
<evidence type="ECO:0000256" key="2">
    <source>
        <dbReference type="ARBA" id="ARBA00023012"/>
    </source>
</evidence>
<reference evidence="6" key="1">
    <citation type="submission" date="2018-05" db="EMBL/GenBank/DDBJ databases">
        <authorList>
            <person name="Du Z."/>
            <person name="Wang X."/>
        </authorList>
    </citation>
    <scope>NUCLEOTIDE SEQUENCE [LARGE SCALE GENOMIC DNA]</scope>
    <source>
        <strain evidence="6">CQN31</strain>
    </source>
</reference>
<keyword evidence="2" id="KW-0902">Two-component regulatory system</keyword>
<dbReference type="InterPro" id="IPR001789">
    <property type="entry name" value="Sig_transdc_resp-reg_receiver"/>
</dbReference>
<feature type="modified residue" description="4-aspartylphosphate" evidence="3">
    <location>
        <position position="62"/>
    </location>
</feature>
<dbReference type="Gene3D" id="1.20.120.160">
    <property type="entry name" value="HPT domain"/>
    <property type="match status" value="1"/>
</dbReference>
<dbReference type="OrthoDB" id="9786548at2"/>
<dbReference type="EMBL" id="QGNA01000004">
    <property type="protein sequence ID" value="PWS35480.1"/>
    <property type="molecule type" value="Genomic_DNA"/>
</dbReference>
<evidence type="ECO:0000313" key="6">
    <source>
        <dbReference type="Proteomes" id="UP000245765"/>
    </source>
</evidence>
<dbReference type="RefSeq" id="WP_109871847.1">
    <property type="nucleotide sequence ID" value="NZ_QGNA01000004.1"/>
</dbReference>
<dbReference type="SMART" id="SM00448">
    <property type="entry name" value="REC"/>
    <property type="match status" value="1"/>
</dbReference>
<feature type="domain" description="Response regulatory" evidence="4">
    <location>
        <begin position="12"/>
        <end position="131"/>
    </location>
</feature>
<dbReference type="InterPro" id="IPR036641">
    <property type="entry name" value="HPT_dom_sf"/>
</dbReference>
<dbReference type="PROSITE" id="PS50110">
    <property type="entry name" value="RESPONSE_REGULATORY"/>
    <property type="match status" value="1"/>
</dbReference>
<dbReference type="InterPro" id="IPR011006">
    <property type="entry name" value="CheY-like_superfamily"/>
</dbReference>
<name>A0A317F8N0_9PROT</name>
<proteinExistence type="predicted"/>
<dbReference type="Proteomes" id="UP000245765">
    <property type="component" value="Unassembled WGS sequence"/>
</dbReference>
<dbReference type="SUPFAM" id="SSF47226">
    <property type="entry name" value="Histidine-containing phosphotransfer domain, HPT domain"/>
    <property type="match status" value="1"/>
</dbReference>
<evidence type="ECO:0000256" key="1">
    <source>
        <dbReference type="ARBA" id="ARBA00022553"/>
    </source>
</evidence>
<evidence type="ECO:0000259" key="4">
    <source>
        <dbReference type="PROSITE" id="PS50110"/>
    </source>
</evidence>
<dbReference type="InterPro" id="IPR008207">
    <property type="entry name" value="Sig_transdc_His_kin_Hpt_dom"/>
</dbReference>
<dbReference type="Pfam" id="PF00072">
    <property type="entry name" value="Response_reg"/>
    <property type="match status" value="1"/>
</dbReference>
<keyword evidence="6" id="KW-1185">Reference proteome</keyword>
<protein>
    <recommendedName>
        <fullName evidence="4">Response regulatory domain-containing protein</fullName>
    </recommendedName>
</protein>
<organism evidence="5 6">
    <name type="scientific">Falsiroseomonas bella</name>
    <dbReference type="NCBI Taxonomy" id="2184016"/>
    <lineage>
        <taxon>Bacteria</taxon>
        <taxon>Pseudomonadati</taxon>
        <taxon>Pseudomonadota</taxon>
        <taxon>Alphaproteobacteria</taxon>
        <taxon>Acetobacterales</taxon>
        <taxon>Roseomonadaceae</taxon>
        <taxon>Falsiroseomonas</taxon>
    </lineage>
</organism>
<gene>
    <name evidence="5" type="ORF">DFH01_17890</name>
</gene>
<sequence length="291" mass="31692">MKHLLDRLQRLDVLILDDSRSMRELLKGVLRSFWVPAPREAADVAAALAELHRLPPDLVIADWEMPPPDGLHFVRSLRALPDARLRRTPVLMVTAHTEQWRINAARDAGVTEFLAKPISAGGLAERVAAILEQPRPFVQARAFRGPCRRRQYLPPPEAERRLAAPGEGPAPCLDELHAAWLACRTHPSSREAAARLFRAAHTLRGEGASLGYPLVTGVATSLCRVLERGHARHRVAWATVQAHLDTLDAVLRERLTGGGGAAGHALLLALRERVEDGTAALRAAGLSTAPG</sequence>
<dbReference type="Pfam" id="PF01627">
    <property type="entry name" value="Hpt"/>
    <property type="match status" value="1"/>
</dbReference>
<dbReference type="InterPro" id="IPR050595">
    <property type="entry name" value="Bact_response_regulator"/>
</dbReference>
<dbReference type="SUPFAM" id="SSF52172">
    <property type="entry name" value="CheY-like"/>
    <property type="match status" value="1"/>
</dbReference>
<dbReference type="Gene3D" id="3.40.50.2300">
    <property type="match status" value="1"/>
</dbReference>